<dbReference type="Gene3D" id="2.40.10.170">
    <property type="match status" value="1"/>
</dbReference>
<dbReference type="PANTHER" id="PTHR47964:SF1">
    <property type="entry name" value="ATP-DEPENDENT DNA HELICASE HOMOLOG RECG, CHLOROPLASTIC"/>
    <property type="match status" value="1"/>
</dbReference>
<dbReference type="InterPro" id="IPR011545">
    <property type="entry name" value="DEAD/DEAH_box_helicase_dom"/>
</dbReference>
<dbReference type="Gene3D" id="3.40.50.300">
    <property type="entry name" value="P-loop containing nucleotide triphosphate hydrolases"/>
    <property type="match status" value="2"/>
</dbReference>
<dbReference type="EC" id="3.6.4.-" evidence="9"/>
<dbReference type="Pfam" id="PF00271">
    <property type="entry name" value="Helicase_C"/>
    <property type="match status" value="1"/>
</dbReference>
<evidence type="ECO:0000256" key="2">
    <source>
        <dbReference type="ARBA" id="ARBA00022741"/>
    </source>
</evidence>
<dbReference type="Gene3D" id="3.90.1150.50">
    <property type="entry name" value="Transcription-repair-coupling factor, D7 domain"/>
    <property type="match status" value="1"/>
</dbReference>
<comment type="caution">
    <text evidence="12">The sequence shown here is derived from an EMBL/GenBank/DDBJ whole genome shotgun (WGS) entry which is preliminary data.</text>
</comment>
<evidence type="ECO:0000256" key="3">
    <source>
        <dbReference type="ARBA" id="ARBA00022763"/>
    </source>
</evidence>
<comment type="similarity">
    <text evidence="9">In the C-terminal section; belongs to the helicase family. RecG subfamily.</text>
</comment>
<feature type="domain" description="Helicase ATP-binding" evidence="10">
    <location>
        <begin position="665"/>
        <end position="826"/>
    </location>
</feature>
<dbReference type="NCBIfam" id="TIGR00580">
    <property type="entry name" value="mfd"/>
    <property type="match status" value="1"/>
</dbReference>
<dbReference type="InterPro" id="IPR004576">
    <property type="entry name" value="Mfd"/>
</dbReference>
<evidence type="ECO:0000256" key="4">
    <source>
        <dbReference type="ARBA" id="ARBA00022801"/>
    </source>
</evidence>
<dbReference type="InterPro" id="IPR003711">
    <property type="entry name" value="CarD-like/TRCF_RID"/>
</dbReference>
<dbReference type="Proteomes" id="UP000460298">
    <property type="component" value="Unassembled WGS sequence"/>
</dbReference>
<dbReference type="Pfam" id="PF02559">
    <property type="entry name" value="CarD_TRCF_RID"/>
    <property type="match status" value="1"/>
</dbReference>
<evidence type="ECO:0000256" key="5">
    <source>
        <dbReference type="ARBA" id="ARBA00022806"/>
    </source>
</evidence>
<dbReference type="HAMAP" id="MF_00969">
    <property type="entry name" value="TRCF"/>
    <property type="match status" value="1"/>
</dbReference>
<dbReference type="Pfam" id="PF03461">
    <property type="entry name" value="TRCF"/>
    <property type="match status" value="1"/>
</dbReference>
<dbReference type="EMBL" id="WBUI01000024">
    <property type="protein sequence ID" value="KAB2929957.1"/>
    <property type="molecule type" value="Genomic_DNA"/>
</dbReference>
<dbReference type="SMART" id="SM00982">
    <property type="entry name" value="TRCF"/>
    <property type="match status" value="1"/>
</dbReference>
<dbReference type="SMART" id="SM00487">
    <property type="entry name" value="DEXDc"/>
    <property type="match status" value="1"/>
</dbReference>
<sequence length="1211" mass="136661">MIQLPEKVFTDLRFIKNRNRVSLSPVVDRFASRHLAPLLARPAEITTLFGILPGSRSLALASLLKLSQASGRSVVYVTTGTPEADTLASEASLFIDPARIVVLPEMDGIPYEWSRHDMVLSGRRIRALDRLLSSDPILLIVPAGAFLRRLPDPQLWQSRTVILKKGQTIEPRLLMEQLVAIGYHRSERVEGPGEFCLKGSLLDVYAVQSDRPVRVDFFDIEVESLREFDPESQRSLKPVESVKILPASEAIADEKGLAKLKQAIAKAKFSDDLRRPDWLDEQGEIKAANGRDQAGLEELLPLISPYRSVIDLFSVAPVLTFDSDGAALDRALRVEREYDTLYERESEVRITVSPDDLLFRDAAILLDRDNDAAEEIQRIVFHSHHTDLDTGEVAASDIPIREPSTFSGRMTEFRKRALEILEAGGSVIITSPYTAQIQRISGILKSESVPHEAVEWSGPDTKLSSSARDSSGGSSRIVLVQSLRETGFELPEERLYLWTDSDIFGRSYKKRMRFKKTGSAPIDSYLDLREGDVIVHINHGVGRFVKLERMKAAGRERDFLVLEYAEQDRLFVPLDQISMVQKYVAPESNPQLDHLGRASFKKIREKVEKNIEAFAEELIQIYAARAKKQGYAFPADTVWQEEFEAEFPFDETPDQLMAIQAAKEDMEAPRPMDRLICGDVGYGKTEVAIRTVFKAVMGGKQAVVICPTTILALQHFKNFRERFANFPVRVDWVSRFRTPGEIRRIKESLASGEVDVVIGTHALLAKDVKIRNLGLLVIDEEQRFGVVHKEALKKLKTQVDVLTLSATPIPRTLHLSLTGIRDLSVIQTPPRDRKPVQTFVLEDSDAALIEAVHRELERGGQIFYLHNRIQSLDMVGARLRMLLPELRFTTLHGQMHEDDIEQILLDFTERKFDLLLTTAIIENGIDIPNVNTLIVDRADQFGLSQLYQIRGRVGRSSRQAYAYFFHQGSKVLTEQAMKRLNTLLEYQELGSGFKVAMRDLEIRGAGNVLGKEQSGDIIQVGYELYIKLLDNAVKRLKGEELEIEVRCTVNLNTDFFLSEEYIEDTRQRIEFYKRFEAARTEEEVAALAEEMKDRFGPPDKAGEVFVLVERIRTLGSLCGFENIYEEGELIHFKAGESFRVPIQHMIEILKKNLGFFVRDGKNNVLYFKAPQASQKGASKQPVSHDAILQSLLVAMRALTAPLQEQLAAKAG</sequence>
<feature type="domain" description="Helicase C-terminal" evidence="11">
    <location>
        <begin position="848"/>
        <end position="1001"/>
    </location>
</feature>
<dbReference type="PANTHER" id="PTHR47964">
    <property type="entry name" value="ATP-DEPENDENT DNA HELICASE HOMOLOG RECG, CHLOROPLASTIC"/>
    <property type="match status" value="1"/>
</dbReference>
<dbReference type="InterPro" id="IPR047112">
    <property type="entry name" value="RecG/Mfd"/>
</dbReference>
<evidence type="ECO:0000313" key="13">
    <source>
        <dbReference type="Proteomes" id="UP000460298"/>
    </source>
</evidence>
<organism evidence="12 13">
    <name type="scientific">Leptonema illini</name>
    <dbReference type="NCBI Taxonomy" id="183"/>
    <lineage>
        <taxon>Bacteria</taxon>
        <taxon>Pseudomonadati</taxon>
        <taxon>Spirochaetota</taxon>
        <taxon>Spirochaetia</taxon>
        <taxon>Leptospirales</taxon>
        <taxon>Leptospiraceae</taxon>
        <taxon>Leptonema</taxon>
    </lineage>
</organism>
<dbReference type="Pfam" id="PF00270">
    <property type="entry name" value="DEAD"/>
    <property type="match status" value="1"/>
</dbReference>
<dbReference type="Gene3D" id="3.40.50.11180">
    <property type="match status" value="1"/>
</dbReference>
<keyword evidence="2 9" id="KW-0547">Nucleotide-binding</keyword>
<gene>
    <name evidence="9 12" type="primary">mfd</name>
    <name evidence="12" type="ORF">F9K24_18160</name>
</gene>
<dbReference type="InterPro" id="IPR041471">
    <property type="entry name" value="UvrB_inter"/>
</dbReference>
<protein>
    <recommendedName>
        <fullName evidence="9">Transcription-repair-coupling factor</fullName>
        <shortName evidence="9">TRCF</shortName>
        <ecNumber evidence="9">3.6.4.-</ecNumber>
    </recommendedName>
</protein>
<dbReference type="InterPro" id="IPR001650">
    <property type="entry name" value="Helicase_C-like"/>
</dbReference>
<dbReference type="InterPro" id="IPR027417">
    <property type="entry name" value="P-loop_NTPase"/>
</dbReference>
<evidence type="ECO:0000256" key="7">
    <source>
        <dbReference type="ARBA" id="ARBA00023125"/>
    </source>
</evidence>
<keyword evidence="3 9" id="KW-0227">DNA damage</keyword>
<dbReference type="SUPFAM" id="SSF141259">
    <property type="entry name" value="CarD-like"/>
    <property type="match status" value="1"/>
</dbReference>
<evidence type="ECO:0000259" key="11">
    <source>
        <dbReference type="PROSITE" id="PS51194"/>
    </source>
</evidence>
<dbReference type="SMART" id="SM01058">
    <property type="entry name" value="CarD_TRCF"/>
    <property type="match status" value="1"/>
</dbReference>
<dbReference type="Gene3D" id="3.30.2060.10">
    <property type="entry name" value="Penicillin-binding protein 1b domain"/>
    <property type="match status" value="1"/>
</dbReference>
<dbReference type="InterPro" id="IPR014001">
    <property type="entry name" value="Helicase_ATP-bd"/>
</dbReference>
<dbReference type="GO" id="GO:0005524">
    <property type="term" value="F:ATP binding"/>
    <property type="evidence" value="ECO:0007669"/>
    <property type="project" value="UniProtKB-UniRule"/>
</dbReference>
<accession>A0A833LWV7</accession>
<dbReference type="GO" id="GO:0000716">
    <property type="term" value="P:transcription-coupled nucleotide-excision repair, DNA damage recognition"/>
    <property type="evidence" value="ECO:0007669"/>
    <property type="project" value="UniProtKB-UniRule"/>
</dbReference>
<evidence type="ECO:0000256" key="1">
    <source>
        <dbReference type="ARBA" id="ARBA00022490"/>
    </source>
</evidence>
<dbReference type="GO" id="GO:0006355">
    <property type="term" value="P:regulation of DNA-templated transcription"/>
    <property type="evidence" value="ECO:0007669"/>
    <property type="project" value="UniProtKB-UniRule"/>
</dbReference>
<dbReference type="GO" id="GO:0016787">
    <property type="term" value="F:hydrolase activity"/>
    <property type="evidence" value="ECO:0007669"/>
    <property type="project" value="UniProtKB-KW"/>
</dbReference>
<reference evidence="12 13" key="1">
    <citation type="submission" date="2019-10" db="EMBL/GenBank/DDBJ databases">
        <title>Extracellular Electron Transfer in a Candidatus Methanoperedens spp. Enrichment Culture.</title>
        <authorList>
            <person name="Berger S."/>
            <person name="Rangel Shaw D."/>
            <person name="Berben T."/>
            <person name="In 'T Zandt M."/>
            <person name="Frank J."/>
            <person name="Reimann J."/>
            <person name="Jetten M.S.M."/>
            <person name="Welte C.U."/>
        </authorList>
    </citation>
    <scope>NUCLEOTIDE SEQUENCE [LARGE SCALE GENOMIC DNA]</scope>
    <source>
        <strain evidence="12">SB12</strain>
    </source>
</reference>
<evidence type="ECO:0000256" key="6">
    <source>
        <dbReference type="ARBA" id="ARBA00022840"/>
    </source>
</evidence>
<evidence type="ECO:0000259" key="10">
    <source>
        <dbReference type="PROSITE" id="PS51192"/>
    </source>
</evidence>
<dbReference type="InterPro" id="IPR037235">
    <property type="entry name" value="TRCF-like_C_D7"/>
</dbReference>
<proteinExistence type="inferred from homology"/>
<comment type="subcellular location">
    <subcellularLocation>
        <location evidence="9">Cytoplasm</location>
    </subcellularLocation>
</comment>
<comment type="similarity">
    <text evidence="9">In the N-terminal section; belongs to the UvrB family.</text>
</comment>
<dbReference type="SMART" id="SM00490">
    <property type="entry name" value="HELICc"/>
    <property type="match status" value="1"/>
</dbReference>
<dbReference type="PROSITE" id="PS51194">
    <property type="entry name" value="HELICASE_CTER"/>
    <property type="match status" value="1"/>
</dbReference>
<dbReference type="InterPro" id="IPR036101">
    <property type="entry name" value="CarD-like/TRCF_RID_sf"/>
</dbReference>
<keyword evidence="5" id="KW-0347">Helicase</keyword>
<dbReference type="InterPro" id="IPR005118">
    <property type="entry name" value="TRCF_C"/>
</dbReference>
<dbReference type="AlphaFoldDB" id="A0A833LWV7"/>
<keyword evidence="8 9" id="KW-0234">DNA repair</keyword>
<evidence type="ECO:0000256" key="8">
    <source>
        <dbReference type="ARBA" id="ARBA00023204"/>
    </source>
</evidence>
<keyword evidence="4 9" id="KW-0378">Hydrolase</keyword>
<keyword evidence="7 9" id="KW-0238">DNA-binding</keyword>
<dbReference type="CDD" id="cd17991">
    <property type="entry name" value="DEXHc_TRCF"/>
    <property type="match status" value="1"/>
</dbReference>
<evidence type="ECO:0000313" key="12">
    <source>
        <dbReference type="EMBL" id="KAB2929957.1"/>
    </source>
</evidence>
<dbReference type="SUPFAM" id="SSF52540">
    <property type="entry name" value="P-loop containing nucleoside triphosphate hydrolases"/>
    <property type="match status" value="4"/>
</dbReference>
<name>A0A833LWV7_9LEPT</name>
<dbReference type="GO" id="GO:0003684">
    <property type="term" value="F:damaged DNA binding"/>
    <property type="evidence" value="ECO:0007669"/>
    <property type="project" value="InterPro"/>
</dbReference>
<keyword evidence="1 9" id="KW-0963">Cytoplasm</keyword>
<dbReference type="Pfam" id="PF17757">
    <property type="entry name" value="UvrB_inter"/>
    <property type="match status" value="1"/>
</dbReference>
<dbReference type="GO" id="GO:0003678">
    <property type="term" value="F:DNA helicase activity"/>
    <property type="evidence" value="ECO:0007669"/>
    <property type="project" value="TreeGrafter"/>
</dbReference>
<keyword evidence="6 9" id="KW-0067">ATP-binding</keyword>
<comment type="function">
    <text evidence="9">Couples transcription and DNA repair by recognizing RNA polymerase (RNAP) stalled at DNA lesions. Mediates ATP-dependent release of RNAP and its truncated transcript from the DNA, and recruitment of nucleotide excision repair machinery to the damaged site.</text>
</comment>
<dbReference type="SUPFAM" id="SSF143517">
    <property type="entry name" value="TRCF domain-like"/>
    <property type="match status" value="1"/>
</dbReference>
<evidence type="ECO:0000256" key="9">
    <source>
        <dbReference type="HAMAP-Rule" id="MF_00969"/>
    </source>
</evidence>
<dbReference type="PROSITE" id="PS51192">
    <property type="entry name" value="HELICASE_ATP_BIND_1"/>
    <property type="match status" value="1"/>
</dbReference>
<dbReference type="GO" id="GO:0005737">
    <property type="term" value="C:cytoplasm"/>
    <property type="evidence" value="ECO:0007669"/>
    <property type="project" value="UniProtKB-SubCell"/>
</dbReference>